<gene>
    <name evidence="4" type="ORF">HJG63_006926</name>
</gene>
<protein>
    <submittedName>
        <fullName evidence="4">Integrin subunit alpha L</fullName>
    </submittedName>
</protein>
<dbReference type="Proteomes" id="UP000593571">
    <property type="component" value="Unassembled WGS sequence"/>
</dbReference>
<evidence type="ECO:0000313" key="4">
    <source>
        <dbReference type="EMBL" id="KAF6440837.1"/>
    </source>
</evidence>
<feature type="region of interest" description="Disordered" evidence="1">
    <location>
        <begin position="364"/>
        <end position="406"/>
    </location>
</feature>
<dbReference type="PANTHER" id="PTHR23220:SF84">
    <property type="entry name" value="INTEGRIN ALPHA-L"/>
    <property type="match status" value="1"/>
</dbReference>
<evidence type="ECO:0000256" key="2">
    <source>
        <dbReference type="SAM" id="Phobius"/>
    </source>
</evidence>
<feature type="chain" id="PRO_5029684697" evidence="3">
    <location>
        <begin position="24"/>
        <end position="406"/>
    </location>
</feature>
<keyword evidence="4" id="KW-0401">Integrin</keyword>
<dbReference type="GO" id="GO:0008305">
    <property type="term" value="C:integrin complex"/>
    <property type="evidence" value="ECO:0007669"/>
    <property type="project" value="TreeGrafter"/>
</dbReference>
<dbReference type="GO" id="GO:0005178">
    <property type="term" value="F:integrin binding"/>
    <property type="evidence" value="ECO:0007669"/>
    <property type="project" value="TreeGrafter"/>
</dbReference>
<dbReference type="PROSITE" id="PS00242">
    <property type="entry name" value="INTEGRIN_ALPHA"/>
    <property type="match status" value="1"/>
</dbReference>
<comment type="caution">
    <text evidence="4">The sequence shown here is derived from an EMBL/GenBank/DDBJ whole genome shotgun (WGS) entry which is preliminary data.</text>
</comment>
<dbReference type="GO" id="GO:0098609">
    <property type="term" value="P:cell-cell adhesion"/>
    <property type="evidence" value="ECO:0007669"/>
    <property type="project" value="TreeGrafter"/>
</dbReference>
<evidence type="ECO:0000256" key="3">
    <source>
        <dbReference type="SAM" id="SignalP"/>
    </source>
</evidence>
<dbReference type="EMBL" id="JACASE010000008">
    <property type="protein sequence ID" value="KAF6440837.1"/>
    <property type="molecule type" value="Genomic_DNA"/>
</dbReference>
<dbReference type="InterPro" id="IPR018184">
    <property type="entry name" value="Integrin_alpha_C_CS"/>
</dbReference>
<dbReference type="GO" id="GO:0009897">
    <property type="term" value="C:external side of plasma membrane"/>
    <property type="evidence" value="ECO:0007669"/>
    <property type="project" value="TreeGrafter"/>
</dbReference>
<accession>A0A7J8EZB2</accession>
<keyword evidence="2" id="KW-1133">Transmembrane helix</keyword>
<organism evidence="4 5">
    <name type="scientific">Rousettus aegyptiacus</name>
    <name type="common">Egyptian fruit bat</name>
    <name type="synonym">Pteropus aegyptiacus</name>
    <dbReference type="NCBI Taxonomy" id="9407"/>
    <lineage>
        <taxon>Eukaryota</taxon>
        <taxon>Metazoa</taxon>
        <taxon>Chordata</taxon>
        <taxon>Craniata</taxon>
        <taxon>Vertebrata</taxon>
        <taxon>Euteleostomi</taxon>
        <taxon>Mammalia</taxon>
        <taxon>Eutheria</taxon>
        <taxon>Laurasiatheria</taxon>
        <taxon>Chiroptera</taxon>
        <taxon>Yinpterochiroptera</taxon>
        <taxon>Pteropodoidea</taxon>
        <taxon>Pteropodidae</taxon>
        <taxon>Rousettinae</taxon>
        <taxon>Rousettus</taxon>
    </lineage>
</organism>
<dbReference type="PANTHER" id="PTHR23220">
    <property type="entry name" value="INTEGRIN ALPHA"/>
    <property type="match status" value="1"/>
</dbReference>
<keyword evidence="2" id="KW-0472">Membrane</keyword>
<reference evidence="4 5" key="1">
    <citation type="journal article" date="2020" name="Nature">
        <title>Six reference-quality genomes reveal evolution of bat adaptations.</title>
        <authorList>
            <person name="Jebb D."/>
            <person name="Huang Z."/>
            <person name="Pippel M."/>
            <person name="Hughes G.M."/>
            <person name="Lavrichenko K."/>
            <person name="Devanna P."/>
            <person name="Winkler S."/>
            <person name="Jermiin L.S."/>
            <person name="Skirmuntt E.C."/>
            <person name="Katzourakis A."/>
            <person name="Burkitt-Gray L."/>
            <person name="Ray D.A."/>
            <person name="Sullivan K.A.M."/>
            <person name="Roscito J.G."/>
            <person name="Kirilenko B.M."/>
            <person name="Davalos L.M."/>
            <person name="Corthals A.P."/>
            <person name="Power M.L."/>
            <person name="Jones G."/>
            <person name="Ransome R.D."/>
            <person name="Dechmann D.K.N."/>
            <person name="Locatelli A.G."/>
            <person name="Puechmaille S.J."/>
            <person name="Fedrigo O."/>
            <person name="Jarvis E.D."/>
            <person name="Hiller M."/>
            <person name="Vernes S.C."/>
            <person name="Myers E.W."/>
            <person name="Teeling E.C."/>
        </authorList>
    </citation>
    <scope>NUCLEOTIDE SEQUENCE [LARGE SCALE GENOMIC DNA]</scope>
    <source>
        <strain evidence="4">MRouAeg1</strain>
        <tissue evidence="4">Muscle</tissue>
    </source>
</reference>
<dbReference type="Gene3D" id="1.20.5.930">
    <property type="entry name" value="Bicelle-embedded integrin alpha(iib) transmembrane segment"/>
    <property type="match status" value="1"/>
</dbReference>
<dbReference type="AlphaFoldDB" id="A0A7J8EZB2"/>
<evidence type="ECO:0000256" key="1">
    <source>
        <dbReference type="SAM" id="MobiDB-lite"/>
    </source>
</evidence>
<evidence type="ECO:0000313" key="5">
    <source>
        <dbReference type="Proteomes" id="UP000593571"/>
    </source>
</evidence>
<keyword evidence="3" id="KW-0732">Signal</keyword>
<sequence>MNSCIILMRLLLSGPFLFAAASGYNLDVRHVQNLSIPHAGRHFGYRVLQVKSVTSQFQGLLIANLTYTLQLDGHRTRSRGLFPGERHELSGNTLVTSDKSCTKFWFHFPIVIQVMFYTVMNSSWGDFVKLHANVRCDNENASLLEDNSAATSIPVLYPINILTEGQENSTAYISFTSKGPKIHHVKHIYQVRIQPSVHDHNVPTLEALIGVPQPHSEGLITQKWSVQMEPPVICHKENLERSPSVTEPCLPGALFHCPVVFKQEILIQVTGTVELVGEIKASSMFSLCSSLSVSFNSSKHFHLYGSNSSLAQVIMKVDIVYEKEMLYLYVLSSIAGLLLLLLIFLVLYKVGFFKRGLKEKMEATVDASNGSPGEDSGKPASEEEAVDPGCLDPLHKEDAQDGGGTI</sequence>
<name>A0A7J8EZB2_ROUAE</name>
<feature type="transmembrane region" description="Helical" evidence="2">
    <location>
        <begin position="326"/>
        <end position="348"/>
    </location>
</feature>
<dbReference type="GO" id="GO:0007160">
    <property type="term" value="P:cell-matrix adhesion"/>
    <property type="evidence" value="ECO:0007669"/>
    <property type="project" value="TreeGrafter"/>
</dbReference>
<keyword evidence="5" id="KW-1185">Reference proteome</keyword>
<proteinExistence type="predicted"/>
<dbReference type="GO" id="GO:0007229">
    <property type="term" value="P:integrin-mediated signaling pathway"/>
    <property type="evidence" value="ECO:0007669"/>
    <property type="project" value="UniProtKB-KW"/>
</dbReference>
<dbReference type="Gene3D" id="2.60.40.1530">
    <property type="entry name" value="ntegrin, alpha v. Chain A, domain 4"/>
    <property type="match status" value="1"/>
</dbReference>
<keyword evidence="2" id="KW-0812">Transmembrane</keyword>
<dbReference type="GO" id="GO:0033627">
    <property type="term" value="P:cell adhesion mediated by integrin"/>
    <property type="evidence" value="ECO:0007669"/>
    <property type="project" value="TreeGrafter"/>
</dbReference>
<dbReference type="Gene3D" id="2.60.40.1460">
    <property type="entry name" value="Integrin domains. Chain A, domain 2"/>
    <property type="match status" value="1"/>
</dbReference>
<dbReference type="Gene3D" id="1.20.5.2120">
    <property type="match status" value="1"/>
</dbReference>
<feature type="signal peptide" evidence="3">
    <location>
        <begin position="1"/>
        <end position="23"/>
    </location>
</feature>